<reference evidence="2 3" key="1">
    <citation type="submission" date="2006-04" db="EMBL/GenBank/DDBJ databases">
        <authorList>
            <person name="Giovannoni S.J."/>
            <person name="Cho J.-C."/>
            <person name="Ferriera S."/>
            <person name="Johnson J."/>
            <person name="Kravitz S."/>
            <person name="Halpern A."/>
            <person name="Remington K."/>
            <person name="Beeson K."/>
            <person name="Tran B."/>
            <person name="Rogers Y.-H."/>
            <person name="Friedman R."/>
            <person name="Venter J.C."/>
        </authorList>
    </citation>
    <scope>NUCLEOTIDE SEQUENCE [LARGE SCALE GENOMIC DNA]</scope>
    <source>
        <strain evidence="2 3">HTCC1002</strain>
    </source>
</reference>
<evidence type="ECO:0000259" key="1">
    <source>
        <dbReference type="Pfam" id="PF02581"/>
    </source>
</evidence>
<dbReference type="Gene3D" id="3.20.20.70">
    <property type="entry name" value="Aldolase class I"/>
    <property type="match status" value="1"/>
</dbReference>
<evidence type="ECO:0000313" key="2">
    <source>
        <dbReference type="EMBL" id="EAS84960.1"/>
    </source>
</evidence>
<dbReference type="CDD" id="cd00564">
    <property type="entry name" value="TMP_TenI"/>
    <property type="match status" value="1"/>
</dbReference>
<sequence length="180" mass="20983">MHNKILKKYYFINKFNQSHIDKQDQETTIIYRNYDQDIDEKLILRIKSYCKKRGHKFLLSNNIKLAIKLNLNGAYIPSFNNDKKHLSYSFKKNFIILGSAHNVFEIRNKESQNVKAIFLSSIFKKNKNFLGINRFKLLSRLSKKPFIALGGISKTSLKKLNLVNCIGFAGISFFEQKKGP</sequence>
<dbReference type="HOGENOM" id="CLU_1438315_0_0_5"/>
<gene>
    <name evidence="2" type="ORF">PU1002_04546</name>
</gene>
<dbReference type="RefSeq" id="WP_006997547.1">
    <property type="nucleotide sequence ID" value="NZ_CH724130.1"/>
</dbReference>
<dbReference type="SUPFAM" id="SSF51391">
    <property type="entry name" value="Thiamin phosphate synthase"/>
    <property type="match status" value="1"/>
</dbReference>
<dbReference type="GO" id="GO:0009228">
    <property type="term" value="P:thiamine biosynthetic process"/>
    <property type="evidence" value="ECO:0007669"/>
    <property type="project" value="UniProtKB-KW"/>
</dbReference>
<name>Q1V1B8_PELU1</name>
<dbReference type="Pfam" id="PF02581">
    <property type="entry name" value="TMP-TENI"/>
    <property type="match status" value="1"/>
</dbReference>
<feature type="domain" description="Thiamine phosphate synthase/TenI" evidence="1">
    <location>
        <begin position="27"/>
        <end position="172"/>
    </location>
</feature>
<dbReference type="InterPro" id="IPR036206">
    <property type="entry name" value="ThiamineP_synth_sf"/>
</dbReference>
<proteinExistence type="predicted"/>
<evidence type="ECO:0000313" key="3">
    <source>
        <dbReference type="Proteomes" id="UP000005306"/>
    </source>
</evidence>
<comment type="caution">
    <text evidence="2">The sequence shown here is derived from an EMBL/GenBank/DDBJ whole genome shotgun (WGS) entry which is preliminary data.</text>
</comment>
<dbReference type="InterPro" id="IPR022998">
    <property type="entry name" value="ThiamineP_synth_TenI"/>
</dbReference>
<dbReference type="Proteomes" id="UP000005306">
    <property type="component" value="Unassembled WGS sequence"/>
</dbReference>
<organism evidence="2 3">
    <name type="scientific">Pelagibacter ubique (strain HTCC1002)</name>
    <dbReference type="NCBI Taxonomy" id="314261"/>
    <lineage>
        <taxon>Bacteria</taxon>
        <taxon>Pseudomonadati</taxon>
        <taxon>Pseudomonadota</taxon>
        <taxon>Alphaproteobacteria</taxon>
        <taxon>Candidatus Pelagibacterales</taxon>
        <taxon>Candidatus Pelagibacteraceae</taxon>
        <taxon>Candidatus Pelagibacter</taxon>
    </lineage>
</organism>
<accession>Q1V1B8</accession>
<dbReference type="AlphaFoldDB" id="Q1V1B8"/>
<dbReference type="EMBL" id="AAPV01000001">
    <property type="protein sequence ID" value="EAS84960.1"/>
    <property type="molecule type" value="Genomic_DNA"/>
</dbReference>
<protein>
    <submittedName>
        <fullName evidence="2">Thiamine monophosphate synthase</fullName>
    </submittedName>
</protein>
<dbReference type="InterPro" id="IPR013785">
    <property type="entry name" value="Aldolase_TIM"/>
</dbReference>